<evidence type="ECO:0000256" key="1">
    <source>
        <dbReference type="ARBA" id="ARBA00004651"/>
    </source>
</evidence>
<evidence type="ECO:0000256" key="4">
    <source>
        <dbReference type="ARBA" id="ARBA00022692"/>
    </source>
</evidence>
<dbReference type="Proteomes" id="UP000694843">
    <property type="component" value="Unplaced"/>
</dbReference>
<gene>
    <name evidence="16" type="primary">LOC108670773</name>
</gene>
<keyword evidence="7 13" id="KW-0472">Membrane</keyword>
<feature type="transmembrane region" description="Helical" evidence="13">
    <location>
        <begin position="432"/>
        <end position="451"/>
    </location>
</feature>
<comment type="subcellular location">
    <subcellularLocation>
        <location evidence="1">Cell membrane</location>
        <topology evidence="1">Multi-pass membrane protein</topology>
    </subcellularLocation>
</comment>
<dbReference type="InterPro" id="IPR008365">
    <property type="entry name" value="Prostanoid_rcpt"/>
</dbReference>
<feature type="compositionally biased region" description="Polar residues" evidence="12">
    <location>
        <begin position="493"/>
        <end position="502"/>
    </location>
</feature>
<dbReference type="OMA" id="FVYVLMK"/>
<evidence type="ECO:0000256" key="9">
    <source>
        <dbReference type="ARBA" id="ARBA00023180"/>
    </source>
</evidence>
<feature type="transmembrane region" description="Helical" evidence="13">
    <location>
        <begin position="392"/>
        <end position="412"/>
    </location>
</feature>
<keyword evidence="10 11" id="KW-0807">Transducer</keyword>
<evidence type="ECO:0000256" key="6">
    <source>
        <dbReference type="ARBA" id="ARBA00023040"/>
    </source>
</evidence>
<evidence type="ECO:0000256" key="3">
    <source>
        <dbReference type="ARBA" id="ARBA00022475"/>
    </source>
</evidence>
<keyword evidence="15" id="KW-1185">Reference proteome</keyword>
<dbReference type="GO" id="GO:0005886">
    <property type="term" value="C:plasma membrane"/>
    <property type="evidence" value="ECO:0007669"/>
    <property type="project" value="UniProtKB-SubCell"/>
</dbReference>
<accession>A0A979FSK8</accession>
<proteinExistence type="inferred from homology"/>
<keyword evidence="6 11" id="KW-0297">G-protein coupled receptor</keyword>
<dbReference type="PRINTS" id="PR00237">
    <property type="entry name" value="GPCRRHODOPSN"/>
</dbReference>
<feature type="transmembrane region" description="Helical" evidence="13">
    <location>
        <begin position="147"/>
        <end position="173"/>
    </location>
</feature>
<evidence type="ECO:0000256" key="12">
    <source>
        <dbReference type="SAM" id="MobiDB-lite"/>
    </source>
</evidence>
<keyword evidence="4 11" id="KW-0812">Transmembrane</keyword>
<dbReference type="GO" id="GO:0007204">
    <property type="term" value="P:positive regulation of cytosolic calcium ion concentration"/>
    <property type="evidence" value="ECO:0007669"/>
    <property type="project" value="TreeGrafter"/>
</dbReference>
<dbReference type="GO" id="GO:0004930">
    <property type="term" value="F:G protein-coupled receptor activity"/>
    <property type="evidence" value="ECO:0007669"/>
    <property type="project" value="UniProtKB-KW"/>
</dbReference>
<protein>
    <submittedName>
        <fullName evidence="16">Uncharacterized protein LOC108670773</fullName>
    </submittedName>
</protein>
<dbReference type="PANTHER" id="PTHR11866:SF16">
    <property type="entry name" value="PROSTAGLANDIN E2 RECEPTOR EP4 SUBTYPE-LIKE PROTEIN"/>
    <property type="match status" value="1"/>
</dbReference>
<keyword evidence="8 11" id="KW-0675">Receptor</keyword>
<comment type="similarity">
    <text evidence="2 11">Belongs to the G-protein coupled receptor 1 family.</text>
</comment>
<evidence type="ECO:0000256" key="10">
    <source>
        <dbReference type="ARBA" id="ARBA00023224"/>
    </source>
</evidence>
<feature type="compositionally biased region" description="Basic and acidic residues" evidence="12">
    <location>
        <begin position="250"/>
        <end position="271"/>
    </location>
</feature>
<evidence type="ECO:0000313" key="15">
    <source>
        <dbReference type="Proteomes" id="UP000694843"/>
    </source>
</evidence>
<name>A0A979FSK8_HYAAZ</name>
<sequence length="508" mass="57262">MNATLFLNLSREEELDISSPEDLAPARPRLQLGVQAVVTVCYAVGIIGNILALVIIGKSETKKYKKQTLLLRCLATNDLVALLGSCLQMYVTLYFRVGSTKWSCAVRVVLRVFGLGSGFVALAMAVERWLALSHPFFYQKNVTPGGLLKFVLGLWGTNAALVCCPLLGFGLWYDETLARPCARYRDASRPGDVAYAYLVFCLGMVMCAVIVACNVSVIKVLCHVGRSRNEPMRCSRASYAMQKQSSFSRDSYRSSKKMDRPPDGHEGKIDEELPLVGNETQNTDPKEKTLCMQELRYSDVDVDAKCKIQKVEHEYVQTNNQGSTISKSCYIPPNPVKDADKPTLMEQESVSFMDARSSLRRYLAKGSSKILRRSSSVSISKRYKHATHEEQSFAKLMTVLSIVFLICWMPQFFTIPASQQKWFGDNPKVFRIADILIALNFVINPYVYVILRRRRKQKRRYIHECGKFCRSCTSSWRSVTCRSGRRSEMPEKQQASTLQDAASLQDGL</sequence>
<keyword evidence="5 13" id="KW-1133">Transmembrane helix</keyword>
<keyword evidence="3" id="KW-1003">Cell membrane</keyword>
<evidence type="ECO:0000256" key="11">
    <source>
        <dbReference type="RuleBase" id="RU000688"/>
    </source>
</evidence>
<dbReference type="PROSITE" id="PS50262">
    <property type="entry name" value="G_PROTEIN_RECEP_F1_2"/>
    <property type="match status" value="1"/>
</dbReference>
<dbReference type="GeneID" id="108670773"/>
<evidence type="ECO:0000259" key="14">
    <source>
        <dbReference type="PROSITE" id="PS50262"/>
    </source>
</evidence>
<dbReference type="RefSeq" id="XP_047740149.1">
    <property type="nucleotide sequence ID" value="XM_047884193.1"/>
</dbReference>
<dbReference type="AlphaFoldDB" id="A0A979FSK8"/>
<dbReference type="InterPro" id="IPR000276">
    <property type="entry name" value="GPCR_Rhodpsn"/>
</dbReference>
<keyword evidence="9" id="KW-0325">Glycoprotein</keyword>
<dbReference type="Pfam" id="PF00001">
    <property type="entry name" value="7tm_1"/>
    <property type="match status" value="1"/>
</dbReference>
<dbReference type="PANTHER" id="PTHR11866">
    <property type="entry name" value="G-PROTEIN COUPLED RECEPTOR FAMILY 1 MEMBER"/>
    <property type="match status" value="1"/>
</dbReference>
<dbReference type="PROSITE" id="PS00237">
    <property type="entry name" value="G_PROTEIN_RECEP_F1_1"/>
    <property type="match status" value="1"/>
</dbReference>
<evidence type="ECO:0000256" key="2">
    <source>
        <dbReference type="ARBA" id="ARBA00010663"/>
    </source>
</evidence>
<feature type="domain" description="G-protein coupled receptors family 1 profile" evidence="14">
    <location>
        <begin position="48"/>
        <end position="448"/>
    </location>
</feature>
<evidence type="ECO:0000256" key="5">
    <source>
        <dbReference type="ARBA" id="ARBA00022989"/>
    </source>
</evidence>
<dbReference type="SUPFAM" id="SSF81321">
    <property type="entry name" value="Family A G protein-coupled receptor-like"/>
    <property type="match status" value="1"/>
</dbReference>
<dbReference type="GO" id="GO:0007189">
    <property type="term" value="P:adenylate cyclase-activating G protein-coupled receptor signaling pathway"/>
    <property type="evidence" value="ECO:0007669"/>
    <property type="project" value="TreeGrafter"/>
</dbReference>
<feature type="transmembrane region" description="Helical" evidence="13">
    <location>
        <begin position="105"/>
        <end position="126"/>
    </location>
</feature>
<organism evidence="15 16">
    <name type="scientific">Hyalella azteca</name>
    <name type="common">Amphipod</name>
    <dbReference type="NCBI Taxonomy" id="294128"/>
    <lineage>
        <taxon>Eukaryota</taxon>
        <taxon>Metazoa</taxon>
        <taxon>Ecdysozoa</taxon>
        <taxon>Arthropoda</taxon>
        <taxon>Crustacea</taxon>
        <taxon>Multicrustacea</taxon>
        <taxon>Malacostraca</taxon>
        <taxon>Eumalacostraca</taxon>
        <taxon>Peracarida</taxon>
        <taxon>Amphipoda</taxon>
        <taxon>Senticaudata</taxon>
        <taxon>Talitrida</taxon>
        <taxon>Talitroidea</taxon>
        <taxon>Hyalellidae</taxon>
        <taxon>Hyalella</taxon>
    </lineage>
</organism>
<evidence type="ECO:0000256" key="13">
    <source>
        <dbReference type="SAM" id="Phobius"/>
    </source>
</evidence>
<dbReference type="InterPro" id="IPR017452">
    <property type="entry name" value="GPCR_Rhodpsn_7TM"/>
</dbReference>
<dbReference type="KEGG" id="hazt:108670773"/>
<evidence type="ECO:0000256" key="7">
    <source>
        <dbReference type="ARBA" id="ARBA00023136"/>
    </source>
</evidence>
<feature type="transmembrane region" description="Helical" evidence="13">
    <location>
        <begin position="32"/>
        <end position="57"/>
    </location>
</feature>
<feature type="region of interest" description="Disordered" evidence="12">
    <location>
        <begin position="245"/>
        <end position="272"/>
    </location>
</feature>
<feature type="transmembrane region" description="Helical" evidence="13">
    <location>
        <begin position="69"/>
        <end position="93"/>
    </location>
</feature>
<dbReference type="Gene3D" id="1.20.1070.10">
    <property type="entry name" value="Rhodopsin 7-helix transmembrane proteins"/>
    <property type="match status" value="2"/>
</dbReference>
<dbReference type="OrthoDB" id="5959154at2759"/>
<evidence type="ECO:0000256" key="8">
    <source>
        <dbReference type="ARBA" id="ARBA00023170"/>
    </source>
</evidence>
<feature type="transmembrane region" description="Helical" evidence="13">
    <location>
        <begin position="193"/>
        <end position="222"/>
    </location>
</feature>
<reference evidence="16" key="1">
    <citation type="submission" date="2025-08" db="UniProtKB">
        <authorList>
            <consortium name="RefSeq"/>
        </authorList>
    </citation>
    <scope>IDENTIFICATION</scope>
    <source>
        <tissue evidence="16">Whole organism</tissue>
    </source>
</reference>
<feature type="region of interest" description="Disordered" evidence="12">
    <location>
        <begin position="487"/>
        <end position="508"/>
    </location>
</feature>
<evidence type="ECO:0000313" key="16">
    <source>
        <dbReference type="RefSeq" id="XP_047740149.1"/>
    </source>
</evidence>